<sequence length="162" mass="18650">MKHDHTIAARIHKAVTDFERQWLSGGHLVEVMVPHLPDLQDLWGRVSDRELRELCLAYPGIHRFAALMEDFSMQDQQMRGSGPHPFQHLGELKEPFRSEAERLLRLASELQAGNGSTEQRINLLYEWKQDVERLLSGDFAGSLPQDVTEVLSKTFETIETRM</sequence>
<accession>A0ABT0H2V7</accession>
<organism evidence="1 2">
    <name type="scientific">Roseibium sediminicola</name>
    <dbReference type="NCBI Taxonomy" id="2933272"/>
    <lineage>
        <taxon>Bacteria</taxon>
        <taxon>Pseudomonadati</taxon>
        <taxon>Pseudomonadota</taxon>
        <taxon>Alphaproteobacteria</taxon>
        <taxon>Hyphomicrobiales</taxon>
        <taxon>Stappiaceae</taxon>
        <taxon>Roseibium</taxon>
    </lineage>
</organism>
<gene>
    <name evidence="1" type="ORF">M0H32_28025</name>
</gene>
<comment type="caution">
    <text evidence="1">The sequence shown here is derived from an EMBL/GenBank/DDBJ whole genome shotgun (WGS) entry which is preliminary data.</text>
</comment>
<name>A0ABT0H2V7_9HYPH</name>
<dbReference type="RefSeq" id="WP_248159960.1">
    <property type="nucleotide sequence ID" value="NZ_JALNMJ010000038.1"/>
</dbReference>
<keyword evidence="2" id="KW-1185">Reference proteome</keyword>
<dbReference type="Proteomes" id="UP001431221">
    <property type="component" value="Unassembled WGS sequence"/>
</dbReference>
<protein>
    <submittedName>
        <fullName evidence="1">Uncharacterized protein</fullName>
    </submittedName>
</protein>
<evidence type="ECO:0000313" key="2">
    <source>
        <dbReference type="Proteomes" id="UP001431221"/>
    </source>
</evidence>
<dbReference type="EMBL" id="JALNMJ010000038">
    <property type="protein sequence ID" value="MCK7616023.1"/>
    <property type="molecule type" value="Genomic_DNA"/>
</dbReference>
<evidence type="ECO:0000313" key="1">
    <source>
        <dbReference type="EMBL" id="MCK7616023.1"/>
    </source>
</evidence>
<reference evidence="1" key="1">
    <citation type="submission" date="2022-04" db="EMBL/GenBank/DDBJ databases">
        <title>Roseibium sp. CAU 1639 isolated from mud.</title>
        <authorList>
            <person name="Kim W."/>
        </authorList>
    </citation>
    <scope>NUCLEOTIDE SEQUENCE</scope>
    <source>
        <strain evidence="1">CAU 1639</strain>
    </source>
</reference>
<proteinExistence type="predicted"/>